<dbReference type="EMBL" id="VGJX01000425">
    <property type="protein sequence ID" value="MBM3275053.1"/>
    <property type="molecule type" value="Genomic_DNA"/>
</dbReference>
<dbReference type="InterPro" id="IPR050515">
    <property type="entry name" value="Beta-lactam/transpept"/>
</dbReference>
<dbReference type="InterPro" id="IPR036138">
    <property type="entry name" value="PBP_dimer_sf"/>
</dbReference>
<evidence type="ECO:0000256" key="5">
    <source>
        <dbReference type="ARBA" id="ARBA00022801"/>
    </source>
</evidence>
<evidence type="ECO:0000256" key="7">
    <source>
        <dbReference type="SAM" id="Phobius"/>
    </source>
</evidence>
<dbReference type="GO" id="GO:0008658">
    <property type="term" value="F:penicillin binding"/>
    <property type="evidence" value="ECO:0007669"/>
    <property type="project" value="InterPro"/>
</dbReference>
<dbReference type="PANTHER" id="PTHR30627">
    <property type="entry name" value="PEPTIDOGLYCAN D,D-TRANSPEPTIDASE"/>
    <property type="match status" value="1"/>
</dbReference>
<feature type="non-terminal residue" evidence="9">
    <location>
        <position position="187"/>
    </location>
</feature>
<keyword evidence="7" id="KW-0812">Transmembrane</keyword>
<dbReference type="PANTHER" id="PTHR30627:SF6">
    <property type="entry name" value="BETA-LACTAMASE YBXI-RELATED"/>
    <property type="match status" value="1"/>
</dbReference>
<evidence type="ECO:0000256" key="3">
    <source>
        <dbReference type="ARBA" id="ARBA00012865"/>
    </source>
</evidence>
<accession>A0A937X4A4</accession>
<keyword evidence="7" id="KW-0472">Membrane</keyword>
<dbReference type="GO" id="GO:0005886">
    <property type="term" value="C:plasma membrane"/>
    <property type="evidence" value="ECO:0007669"/>
    <property type="project" value="TreeGrafter"/>
</dbReference>
<evidence type="ECO:0000259" key="8">
    <source>
        <dbReference type="Pfam" id="PF03717"/>
    </source>
</evidence>
<dbReference type="GO" id="GO:0071555">
    <property type="term" value="P:cell wall organization"/>
    <property type="evidence" value="ECO:0007669"/>
    <property type="project" value="TreeGrafter"/>
</dbReference>
<comment type="similarity">
    <text evidence="2">Belongs to the class-D beta-lactamase family.</text>
</comment>
<organism evidence="9 10">
    <name type="scientific">Candidatus Tanganyikabacteria bacterium</name>
    <dbReference type="NCBI Taxonomy" id="2961651"/>
    <lineage>
        <taxon>Bacteria</taxon>
        <taxon>Bacillati</taxon>
        <taxon>Candidatus Sericytochromatia</taxon>
        <taxon>Candidatus Tanganyikabacteria</taxon>
    </lineage>
</organism>
<dbReference type="GO" id="GO:0046677">
    <property type="term" value="P:response to antibiotic"/>
    <property type="evidence" value="ECO:0007669"/>
    <property type="project" value="UniProtKB-KW"/>
</dbReference>
<keyword evidence="4" id="KW-0732">Signal</keyword>
<comment type="catalytic activity">
    <reaction evidence="1">
        <text>a beta-lactam + H2O = a substituted beta-amino acid</text>
        <dbReference type="Rhea" id="RHEA:20401"/>
        <dbReference type="ChEBI" id="CHEBI:15377"/>
        <dbReference type="ChEBI" id="CHEBI:35627"/>
        <dbReference type="ChEBI" id="CHEBI:140347"/>
        <dbReference type="EC" id="3.5.2.6"/>
    </reaction>
</comment>
<dbReference type="Proteomes" id="UP000703893">
    <property type="component" value="Unassembled WGS sequence"/>
</dbReference>
<gene>
    <name evidence="9" type="ORF">FJZ00_07860</name>
</gene>
<feature type="transmembrane region" description="Helical" evidence="7">
    <location>
        <begin position="20"/>
        <end position="38"/>
    </location>
</feature>
<evidence type="ECO:0000313" key="10">
    <source>
        <dbReference type="Proteomes" id="UP000703893"/>
    </source>
</evidence>
<evidence type="ECO:0000256" key="6">
    <source>
        <dbReference type="ARBA" id="ARBA00023251"/>
    </source>
</evidence>
<keyword evidence="5" id="KW-0378">Hydrolase</keyword>
<dbReference type="Pfam" id="PF03717">
    <property type="entry name" value="PBP_dimer"/>
    <property type="match status" value="1"/>
</dbReference>
<dbReference type="InterPro" id="IPR005311">
    <property type="entry name" value="PBP_dimer"/>
</dbReference>
<reference evidence="9 10" key="1">
    <citation type="submission" date="2019-03" db="EMBL/GenBank/DDBJ databases">
        <title>Lake Tanganyika Metagenome-Assembled Genomes (MAGs).</title>
        <authorList>
            <person name="Tran P."/>
        </authorList>
    </citation>
    <scope>NUCLEOTIDE SEQUENCE [LARGE SCALE GENOMIC DNA]</scope>
    <source>
        <strain evidence="9">K_DeepCast_65m_m2_236</strain>
    </source>
</reference>
<evidence type="ECO:0000256" key="4">
    <source>
        <dbReference type="ARBA" id="ARBA00022729"/>
    </source>
</evidence>
<keyword evidence="7" id="KW-1133">Transmembrane helix</keyword>
<evidence type="ECO:0000256" key="2">
    <source>
        <dbReference type="ARBA" id="ARBA00007898"/>
    </source>
</evidence>
<evidence type="ECO:0000313" key="9">
    <source>
        <dbReference type="EMBL" id="MBM3275053.1"/>
    </source>
</evidence>
<protein>
    <recommendedName>
        <fullName evidence="3">beta-lactamase</fullName>
        <ecNumber evidence="3">3.5.2.6</ecNumber>
    </recommendedName>
</protein>
<feature type="domain" description="Penicillin-binding protein dimerisation" evidence="8">
    <location>
        <begin position="63"/>
        <end position="185"/>
    </location>
</feature>
<keyword evidence="6" id="KW-0046">Antibiotic resistance</keyword>
<proteinExistence type="inferred from homology"/>
<name>A0A937X4A4_9BACT</name>
<sequence length="187" mass="21106">MISAAKRENNRTRLFTRRAILLTTGQIGLFSVLLGRMYSLQVIESDRYKVLAEDNRINLRLLPPPRGRILDRYGELIAENQLNYRIVVVPEQTGSVAATLDVLNEIVPIDEVARRRIFREVTRKRKFLPVTVKENLSWDEVSRVAVNAPDLPGVMIDVGSSRHYLFGEQLAHVVGYVAPPAEADLTG</sequence>
<comment type="caution">
    <text evidence="9">The sequence shown here is derived from an EMBL/GenBank/DDBJ whole genome shotgun (WGS) entry which is preliminary data.</text>
</comment>
<evidence type="ECO:0000256" key="1">
    <source>
        <dbReference type="ARBA" id="ARBA00001526"/>
    </source>
</evidence>
<dbReference type="Gene3D" id="3.90.1310.10">
    <property type="entry name" value="Penicillin-binding protein 2a (Domain 2)"/>
    <property type="match status" value="1"/>
</dbReference>
<dbReference type="GO" id="GO:0008800">
    <property type="term" value="F:beta-lactamase activity"/>
    <property type="evidence" value="ECO:0007669"/>
    <property type="project" value="UniProtKB-EC"/>
</dbReference>
<dbReference type="SUPFAM" id="SSF56519">
    <property type="entry name" value="Penicillin binding protein dimerisation domain"/>
    <property type="match status" value="1"/>
</dbReference>
<dbReference type="EC" id="3.5.2.6" evidence="3"/>
<dbReference type="AlphaFoldDB" id="A0A937X4A4"/>